<reference evidence="1 2" key="1">
    <citation type="journal article" date="2016" name="Sci. Rep.">
        <title>Metabolic traits of an uncultured archaeal lineage -MSBL1- from brine pools of the Red Sea.</title>
        <authorList>
            <person name="Mwirichia R."/>
            <person name="Alam I."/>
            <person name="Rashid M."/>
            <person name="Vinu M."/>
            <person name="Ba-Alawi W."/>
            <person name="Anthony Kamau A."/>
            <person name="Kamanda Ngugi D."/>
            <person name="Goker M."/>
            <person name="Klenk H.P."/>
            <person name="Bajic V."/>
            <person name="Stingl U."/>
        </authorList>
    </citation>
    <scope>NUCLEOTIDE SEQUENCE [LARGE SCALE GENOMIC DNA]</scope>
    <source>
        <strain evidence="1">SCGC-AAA259E22</strain>
    </source>
</reference>
<gene>
    <name evidence="1" type="ORF">AKJ66_01105</name>
</gene>
<accession>A0A133UI30</accession>
<comment type="caution">
    <text evidence="1">The sequence shown here is derived from an EMBL/GenBank/DDBJ whole genome shotgun (WGS) entry which is preliminary data.</text>
</comment>
<keyword evidence="2" id="KW-1185">Reference proteome</keyword>
<dbReference type="EMBL" id="LHXP01000008">
    <property type="protein sequence ID" value="KXA93746.1"/>
    <property type="molecule type" value="Genomic_DNA"/>
</dbReference>
<sequence length="68" mass="7310">MDSEKIGKLSELLALTGVLRAVMTIHHRKEFGRWWDDEAKCHGKIGAGIFVSSLIGALGMGLLEGSDG</sequence>
<dbReference type="AlphaFoldDB" id="A0A133UI30"/>
<evidence type="ECO:0000313" key="2">
    <source>
        <dbReference type="Proteomes" id="UP000070657"/>
    </source>
</evidence>
<name>A0A133UI30_9EURY</name>
<evidence type="ECO:0000313" key="1">
    <source>
        <dbReference type="EMBL" id="KXA93746.1"/>
    </source>
</evidence>
<proteinExistence type="predicted"/>
<dbReference type="Proteomes" id="UP000070657">
    <property type="component" value="Unassembled WGS sequence"/>
</dbReference>
<organism evidence="1 2">
    <name type="scientific">candidate division MSBL1 archaeon SCGC-AAA259E22</name>
    <dbReference type="NCBI Taxonomy" id="1698265"/>
    <lineage>
        <taxon>Archaea</taxon>
        <taxon>Methanobacteriati</taxon>
        <taxon>Methanobacteriota</taxon>
        <taxon>candidate division MSBL1</taxon>
    </lineage>
</organism>
<protein>
    <submittedName>
        <fullName evidence="1">Uncharacterized protein</fullName>
    </submittedName>
</protein>